<keyword evidence="5" id="KW-0104">Cadmium</keyword>
<feature type="transmembrane region" description="Helical" evidence="17">
    <location>
        <begin position="122"/>
        <end position="140"/>
    </location>
</feature>
<comment type="subcellular location">
    <subcellularLocation>
        <location evidence="1">Cell membrane</location>
        <topology evidence="1">Multi-pass membrane protein</topology>
    </subcellularLocation>
</comment>
<name>A0A6I2MFC8_9BACI</name>
<keyword evidence="6" id="KW-0597">Phosphoprotein</keyword>
<proteinExistence type="inferred from homology"/>
<dbReference type="SUPFAM" id="SSF81653">
    <property type="entry name" value="Calcium ATPase, transduction domain A"/>
    <property type="match status" value="1"/>
</dbReference>
<dbReference type="PRINTS" id="PR00119">
    <property type="entry name" value="CATATPASE"/>
</dbReference>
<dbReference type="GO" id="GO:0005886">
    <property type="term" value="C:plasma membrane"/>
    <property type="evidence" value="ECO:0007669"/>
    <property type="project" value="UniProtKB-SubCell"/>
</dbReference>
<evidence type="ECO:0000256" key="2">
    <source>
        <dbReference type="ARBA" id="ARBA00006024"/>
    </source>
</evidence>
<dbReference type="Proteomes" id="UP000441585">
    <property type="component" value="Unassembled WGS sequence"/>
</dbReference>
<reference evidence="19 20" key="1">
    <citation type="submission" date="2019-11" db="EMBL/GenBank/DDBJ databases">
        <title>Bacillus idriensis genome.</title>
        <authorList>
            <person name="Konopka E.N."/>
            <person name="Newman J.D."/>
        </authorList>
    </citation>
    <scope>NUCLEOTIDE SEQUENCE [LARGE SCALE GENOMIC DNA]</scope>
    <source>
        <strain evidence="19 20">DSM 19097</strain>
    </source>
</reference>
<evidence type="ECO:0000256" key="11">
    <source>
        <dbReference type="ARBA" id="ARBA00022967"/>
    </source>
</evidence>
<dbReference type="PROSITE" id="PS00154">
    <property type="entry name" value="ATPASE_E1_E2"/>
    <property type="match status" value="1"/>
</dbReference>
<organism evidence="19 20">
    <name type="scientific">Metabacillus idriensis</name>
    <dbReference type="NCBI Taxonomy" id="324768"/>
    <lineage>
        <taxon>Bacteria</taxon>
        <taxon>Bacillati</taxon>
        <taxon>Bacillota</taxon>
        <taxon>Bacilli</taxon>
        <taxon>Bacillales</taxon>
        <taxon>Bacillaceae</taxon>
        <taxon>Metabacillus</taxon>
    </lineage>
</organism>
<evidence type="ECO:0000256" key="6">
    <source>
        <dbReference type="ARBA" id="ARBA00022553"/>
    </source>
</evidence>
<dbReference type="InterPro" id="IPR001757">
    <property type="entry name" value="P_typ_ATPase"/>
</dbReference>
<dbReference type="AlphaFoldDB" id="A0A6I2MFC8"/>
<feature type="transmembrane region" description="Helical" evidence="17">
    <location>
        <begin position="320"/>
        <end position="340"/>
    </location>
</feature>
<dbReference type="GO" id="GO:0016887">
    <property type="term" value="F:ATP hydrolysis activity"/>
    <property type="evidence" value="ECO:0007669"/>
    <property type="project" value="InterPro"/>
</dbReference>
<feature type="domain" description="HMA" evidence="18">
    <location>
        <begin position="12"/>
        <end position="75"/>
    </location>
</feature>
<dbReference type="PRINTS" id="PR00941">
    <property type="entry name" value="CDATPASE"/>
</dbReference>
<dbReference type="InterPro" id="IPR008250">
    <property type="entry name" value="ATPase_P-typ_transduc_dom_A_sf"/>
</dbReference>
<gene>
    <name evidence="19" type="primary">cadA</name>
    <name evidence="19" type="ORF">GJU41_24300</name>
</gene>
<dbReference type="SFLD" id="SFLDF00027">
    <property type="entry name" value="p-type_atpase"/>
    <property type="match status" value="1"/>
</dbReference>
<evidence type="ECO:0000256" key="3">
    <source>
        <dbReference type="ARBA" id="ARBA00022448"/>
    </source>
</evidence>
<evidence type="ECO:0000256" key="9">
    <source>
        <dbReference type="ARBA" id="ARBA00022741"/>
    </source>
</evidence>
<dbReference type="NCBIfam" id="TIGR01511">
    <property type="entry name" value="ATPase-IB1_Cu"/>
    <property type="match status" value="1"/>
</dbReference>
<dbReference type="CDD" id="cd07545">
    <property type="entry name" value="P-type_ATPase_Cd-like"/>
    <property type="match status" value="1"/>
</dbReference>
<evidence type="ECO:0000313" key="20">
    <source>
        <dbReference type="Proteomes" id="UP000441585"/>
    </source>
</evidence>
<dbReference type="Gene3D" id="3.40.50.1000">
    <property type="entry name" value="HAD superfamily/HAD-like"/>
    <property type="match status" value="1"/>
</dbReference>
<evidence type="ECO:0000256" key="8">
    <source>
        <dbReference type="ARBA" id="ARBA00022723"/>
    </source>
</evidence>
<dbReference type="Pfam" id="PF00403">
    <property type="entry name" value="HMA"/>
    <property type="match status" value="1"/>
</dbReference>
<dbReference type="GO" id="GO:0008551">
    <property type="term" value="F:P-type cadmium transporter activity"/>
    <property type="evidence" value="ECO:0007669"/>
    <property type="project" value="UniProtKB-EC"/>
</dbReference>
<dbReference type="NCBIfam" id="TIGR01525">
    <property type="entry name" value="ATPase-IB_hvy"/>
    <property type="match status" value="1"/>
</dbReference>
<dbReference type="InterPro" id="IPR023298">
    <property type="entry name" value="ATPase_P-typ_TM_dom_sf"/>
</dbReference>
<dbReference type="SUPFAM" id="SSF81665">
    <property type="entry name" value="Calcium ATPase, transmembrane domain M"/>
    <property type="match status" value="1"/>
</dbReference>
<dbReference type="FunFam" id="2.70.150.10:FF:000002">
    <property type="entry name" value="Copper-transporting ATPase 1, putative"/>
    <property type="match status" value="1"/>
</dbReference>
<dbReference type="Gene3D" id="2.70.150.10">
    <property type="entry name" value="Calcium-transporting ATPase, cytoplasmic transduction domain A"/>
    <property type="match status" value="1"/>
</dbReference>
<accession>A0A6I2MFC8</accession>
<dbReference type="PROSITE" id="PS50846">
    <property type="entry name" value="HMA_2"/>
    <property type="match status" value="1"/>
</dbReference>
<keyword evidence="3" id="KW-0813">Transport</keyword>
<keyword evidence="13" id="KW-0406">Ion transport</keyword>
<evidence type="ECO:0000259" key="18">
    <source>
        <dbReference type="PROSITE" id="PS50846"/>
    </source>
</evidence>
<dbReference type="RefSeq" id="WP_138116164.1">
    <property type="nucleotide sequence ID" value="NZ_CAJGAA010000018.1"/>
</dbReference>
<evidence type="ECO:0000256" key="15">
    <source>
        <dbReference type="ARBA" id="ARBA00039103"/>
    </source>
</evidence>
<dbReference type="Gene3D" id="3.30.70.100">
    <property type="match status" value="1"/>
</dbReference>
<feature type="transmembrane region" description="Helical" evidence="17">
    <location>
        <begin position="352"/>
        <end position="376"/>
    </location>
</feature>
<dbReference type="PROSITE" id="PS01047">
    <property type="entry name" value="HMA_1"/>
    <property type="match status" value="1"/>
</dbReference>
<evidence type="ECO:0000313" key="19">
    <source>
        <dbReference type="EMBL" id="MRX57060.1"/>
    </source>
</evidence>
<comment type="catalytic activity">
    <reaction evidence="16">
        <text>Cd(2+)(in) + ATP + H2O = Cd(2+)(out) + ADP + phosphate + H(+)</text>
        <dbReference type="Rhea" id="RHEA:12132"/>
        <dbReference type="ChEBI" id="CHEBI:15377"/>
        <dbReference type="ChEBI" id="CHEBI:15378"/>
        <dbReference type="ChEBI" id="CHEBI:30616"/>
        <dbReference type="ChEBI" id="CHEBI:43474"/>
        <dbReference type="ChEBI" id="CHEBI:48775"/>
        <dbReference type="ChEBI" id="CHEBI:456216"/>
        <dbReference type="EC" id="7.2.2.21"/>
    </reaction>
</comment>
<keyword evidence="4 17" id="KW-1003">Cell membrane</keyword>
<dbReference type="InterPro" id="IPR059000">
    <property type="entry name" value="ATPase_P-type_domA"/>
</dbReference>
<dbReference type="PANTHER" id="PTHR48085">
    <property type="entry name" value="CADMIUM/ZINC-TRANSPORTING ATPASE HMA2-RELATED"/>
    <property type="match status" value="1"/>
</dbReference>
<dbReference type="GO" id="GO:0005524">
    <property type="term" value="F:ATP binding"/>
    <property type="evidence" value="ECO:0007669"/>
    <property type="project" value="UniProtKB-UniRule"/>
</dbReference>
<evidence type="ECO:0000256" key="5">
    <source>
        <dbReference type="ARBA" id="ARBA00022539"/>
    </source>
</evidence>
<feature type="transmembrane region" description="Helical" evidence="17">
    <location>
        <begin position="658"/>
        <end position="679"/>
    </location>
</feature>
<dbReference type="CDD" id="cd00371">
    <property type="entry name" value="HMA"/>
    <property type="match status" value="1"/>
</dbReference>
<keyword evidence="12 17" id="KW-1133">Transmembrane helix</keyword>
<protein>
    <recommendedName>
        <fullName evidence="15">Cd(2+)-exporting ATPase</fullName>
        <ecNumber evidence="15">7.2.2.21</ecNumber>
    </recommendedName>
</protein>
<dbReference type="SUPFAM" id="SSF56784">
    <property type="entry name" value="HAD-like"/>
    <property type="match status" value="1"/>
</dbReference>
<keyword evidence="8 17" id="KW-0479">Metal-binding</keyword>
<dbReference type="Pfam" id="PF00702">
    <property type="entry name" value="Hydrolase"/>
    <property type="match status" value="1"/>
</dbReference>
<dbReference type="NCBIfam" id="TIGR01512">
    <property type="entry name" value="ATPase-IB2_Cd"/>
    <property type="match status" value="1"/>
</dbReference>
<evidence type="ECO:0000256" key="7">
    <source>
        <dbReference type="ARBA" id="ARBA00022692"/>
    </source>
</evidence>
<evidence type="ECO:0000256" key="14">
    <source>
        <dbReference type="ARBA" id="ARBA00023136"/>
    </source>
</evidence>
<dbReference type="InterPro" id="IPR018303">
    <property type="entry name" value="ATPase_P-typ_P_site"/>
</dbReference>
<dbReference type="Pfam" id="PF00122">
    <property type="entry name" value="E1-E2_ATPase"/>
    <property type="match status" value="1"/>
</dbReference>
<dbReference type="InterPro" id="IPR036163">
    <property type="entry name" value="HMA_dom_sf"/>
</dbReference>
<dbReference type="GO" id="GO:0046872">
    <property type="term" value="F:metal ion binding"/>
    <property type="evidence" value="ECO:0007669"/>
    <property type="project" value="UniProtKB-KW"/>
</dbReference>
<dbReference type="FunFam" id="3.40.50.1000:FF:000020">
    <property type="entry name" value="Probable cation-transporting P-type ATPase"/>
    <property type="match status" value="1"/>
</dbReference>
<keyword evidence="9 17" id="KW-0547">Nucleotide-binding</keyword>
<dbReference type="InterPro" id="IPR023214">
    <property type="entry name" value="HAD_sf"/>
</dbReference>
<keyword evidence="7 17" id="KW-0812">Transmembrane</keyword>
<comment type="similarity">
    <text evidence="2 17">Belongs to the cation transport ATPase (P-type) (TC 3.A.3) family. Type IB subfamily.</text>
</comment>
<keyword evidence="19" id="KW-0378">Hydrolase</keyword>
<evidence type="ECO:0000256" key="10">
    <source>
        <dbReference type="ARBA" id="ARBA00022840"/>
    </source>
</evidence>
<dbReference type="InterPro" id="IPR023299">
    <property type="entry name" value="ATPase_P-typ_cyto_dom_N"/>
</dbReference>
<evidence type="ECO:0000256" key="12">
    <source>
        <dbReference type="ARBA" id="ARBA00022989"/>
    </source>
</evidence>
<dbReference type="SFLD" id="SFLDS00003">
    <property type="entry name" value="Haloacid_Dehalogenase"/>
    <property type="match status" value="1"/>
</dbReference>
<sequence>MSDQQAKLSEQEMKTYRVQGFTCTNCAKIFENNVKELKGVKDAKVNLGASKIMVQGTTTIEELEKAGAFENLKVRDEKEQKVEREPFWKQKENIKVYISAILLVISWFLGEQYGEEHILPTIGYAASILIGGYSLFIKGLKNLSRLNFDMNTLMTVAILGAAVIGEWGEGATVVILFALSEALERYSMDKARQSIESLMDIAPKEALIRRGNEEMMVNVEDIQVGDIMIVKPGQKLAMDGTVIKGISTLNQAAITGESVPVTKTIDDEVFAGTLNEEGLLEVKVTKRVEDTTISKIIHLVEEAQAERAPSQAFVDRFAKYYTPAIIVLALLIAVVPPLLFGSDWSEWIYQGLAVLVVGCPCALVVSTPVAVVTAIGNAARNGVLIKGGIHLEEAGALKVIAFDKTGTLTKGVPAVTDVVTYAGNEQELMIITAAIEKGSQHPLASAIVRKAEEDGLNIQNIVVEDFQSITGKGVKANINNEMYYVGSPNLFVEILTNGIETSIKEEITRMQTQGKTVMVIGTEKQILSLIAVADEMRESSKEVISKLNQIRIGTVMLTGDNQRTAEAIGKEVGVSNIKAELLPEDKLNFIKELREKHHSVAMVGDGVNDAPALAASTVGVAMGGAGTDTALETADIALMSDDLSKLPYTIKLSRKALAIIKQNITFSLAIKLVALLLVMPGWLTLWIAIFADMGATLIVTLNSLRLLKVKE</sequence>
<keyword evidence="14 17" id="KW-0472">Membrane</keyword>
<dbReference type="EC" id="7.2.2.21" evidence="15"/>
<keyword evidence="10 17" id="KW-0067">ATP-binding</keyword>
<dbReference type="EMBL" id="WKKF01000025">
    <property type="protein sequence ID" value="MRX57060.1"/>
    <property type="molecule type" value="Genomic_DNA"/>
</dbReference>
<evidence type="ECO:0000256" key="16">
    <source>
        <dbReference type="ARBA" id="ARBA00049338"/>
    </source>
</evidence>
<evidence type="ECO:0000256" key="4">
    <source>
        <dbReference type="ARBA" id="ARBA00022475"/>
    </source>
</evidence>
<keyword evidence="20" id="KW-1185">Reference proteome</keyword>
<keyword evidence="11" id="KW-1278">Translocase</keyword>
<evidence type="ECO:0000256" key="17">
    <source>
        <dbReference type="RuleBase" id="RU362081"/>
    </source>
</evidence>
<dbReference type="SUPFAM" id="SSF55008">
    <property type="entry name" value="HMA, heavy metal-associated domain"/>
    <property type="match status" value="1"/>
</dbReference>
<dbReference type="InterPro" id="IPR017969">
    <property type="entry name" value="Heavy-metal-associated_CS"/>
</dbReference>
<dbReference type="Gene3D" id="3.40.1110.10">
    <property type="entry name" value="Calcium-transporting ATPase, cytoplasmic domain N"/>
    <property type="match status" value="1"/>
</dbReference>
<dbReference type="InterPro" id="IPR044492">
    <property type="entry name" value="P_typ_ATPase_HD_dom"/>
</dbReference>
<dbReference type="InterPro" id="IPR036412">
    <property type="entry name" value="HAD-like_sf"/>
</dbReference>
<evidence type="ECO:0000256" key="1">
    <source>
        <dbReference type="ARBA" id="ARBA00004651"/>
    </source>
</evidence>
<dbReference type="InterPro" id="IPR006121">
    <property type="entry name" value="HMA_dom"/>
</dbReference>
<dbReference type="PANTHER" id="PTHR48085:SF5">
    <property type="entry name" value="CADMIUM_ZINC-TRANSPORTING ATPASE HMA4-RELATED"/>
    <property type="match status" value="1"/>
</dbReference>
<dbReference type="SFLD" id="SFLDG00002">
    <property type="entry name" value="C1.7:_P-type_atpase_like"/>
    <property type="match status" value="1"/>
</dbReference>
<comment type="caution">
    <text evidence="19">The sequence shown here is derived from an EMBL/GenBank/DDBJ whole genome shotgun (WGS) entry which is preliminary data.</text>
</comment>
<dbReference type="InterPro" id="IPR051014">
    <property type="entry name" value="Cation_Transport_ATPase_IB"/>
</dbReference>
<evidence type="ECO:0000256" key="13">
    <source>
        <dbReference type="ARBA" id="ARBA00023065"/>
    </source>
</evidence>
<dbReference type="NCBIfam" id="TIGR01494">
    <property type="entry name" value="ATPase_P-type"/>
    <property type="match status" value="1"/>
</dbReference>
<dbReference type="InterPro" id="IPR027256">
    <property type="entry name" value="P-typ_ATPase_IB"/>
</dbReference>